<reference evidence="13 14" key="1">
    <citation type="journal article" date="2018" name="Sci. Rep.">
        <title>Raphidocelis subcapitata (=Pseudokirchneriella subcapitata) provides an insight into genome evolution and environmental adaptations in the Sphaeropleales.</title>
        <authorList>
            <person name="Suzuki S."/>
            <person name="Yamaguchi H."/>
            <person name="Nakajima N."/>
            <person name="Kawachi M."/>
        </authorList>
    </citation>
    <scope>NUCLEOTIDE SEQUENCE [LARGE SCALE GENOMIC DNA]</scope>
    <source>
        <strain evidence="13 14">NIES-35</strain>
    </source>
</reference>
<feature type="compositionally biased region" description="Low complexity" evidence="11">
    <location>
        <begin position="575"/>
        <end position="586"/>
    </location>
</feature>
<dbReference type="InParanoid" id="A0A2V0P704"/>
<evidence type="ECO:0000256" key="2">
    <source>
        <dbReference type="ARBA" id="ARBA00004606"/>
    </source>
</evidence>
<evidence type="ECO:0000256" key="11">
    <source>
        <dbReference type="SAM" id="MobiDB-lite"/>
    </source>
</evidence>
<keyword evidence="12" id="KW-0732">Signal</keyword>
<dbReference type="EMBL" id="BDRX01000042">
    <property type="protein sequence ID" value="GBF93630.1"/>
    <property type="molecule type" value="Genomic_DNA"/>
</dbReference>
<keyword evidence="7" id="KW-1133">Transmembrane helix</keyword>
<dbReference type="PANTHER" id="PTHR31646:SF1">
    <property type="entry name" value="ALPHA-1,2-MANNOSYLTRANSFERASE MNN2"/>
    <property type="match status" value="1"/>
</dbReference>
<feature type="region of interest" description="Disordered" evidence="11">
    <location>
        <begin position="537"/>
        <end position="597"/>
    </location>
</feature>
<comment type="similarity">
    <text evidence="3">Belongs to the MNN1/MNT family.</text>
</comment>
<proteinExistence type="inferred from homology"/>
<keyword evidence="6" id="KW-0735">Signal-anchor</keyword>
<feature type="compositionally biased region" description="Gly residues" evidence="11">
    <location>
        <begin position="537"/>
        <end position="549"/>
    </location>
</feature>
<keyword evidence="14" id="KW-1185">Reference proteome</keyword>
<name>A0A2V0P704_9CHLO</name>
<dbReference type="PANTHER" id="PTHR31646">
    <property type="entry name" value="ALPHA-1,2-MANNOSYLTRANSFERASE MNN2"/>
    <property type="match status" value="1"/>
</dbReference>
<dbReference type="GO" id="GO:0000026">
    <property type="term" value="F:alpha-1,2-mannosyltransferase activity"/>
    <property type="evidence" value="ECO:0007669"/>
    <property type="project" value="TreeGrafter"/>
</dbReference>
<keyword evidence="9" id="KW-0472">Membrane</keyword>
<evidence type="ECO:0000256" key="7">
    <source>
        <dbReference type="ARBA" id="ARBA00022989"/>
    </source>
</evidence>
<evidence type="ECO:0000256" key="1">
    <source>
        <dbReference type="ARBA" id="ARBA00004394"/>
    </source>
</evidence>
<evidence type="ECO:0000256" key="5">
    <source>
        <dbReference type="ARBA" id="ARBA00022692"/>
    </source>
</evidence>
<dbReference type="Pfam" id="PF11051">
    <property type="entry name" value="Mannosyl_trans3"/>
    <property type="match status" value="2"/>
</dbReference>
<dbReference type="OrthoDB" id="522417at2759"/>
<evidence type="ECO:0000256" key="9">
    <source>
        <dbReference type="ARBA" id="ARBA00023136"/>
    </source>
</evidence>
<evidence type="ECO:0000313" key="13">
    <source>
        <dbReference type="EMBL" id="GBF93630.1"/>
    </source>
</evidence>
<accession>A0A2V0P704</accession>
<keyword evidence="4 13" id="KW-0808">Transferase</keyword>
<evidence type="ECO:0000256" key="8">
    <source>
        <dbReference type="ARBA" id="ARBA00023034"/>
    </source>
</evidence>
<evidence type="ECO:0000256" key="3">
    <source>
        <dbReference type="ARBA" id="ARBA00009105"/>
    </source>
</evidence>
<comment type="subcellular location">
    <subcellularLocation>
        <location evidence="10">Endomembrane system</location>
        <topology evidence="10">Single-pass membrane protein</topology>
    </subcellularLocation>
    <subcellularLocation>
        <location evidence="1">Golgi apparatus membrane</location>
    </subcellularLocation>
    <subcellularLocation>
        <location evidence="2">Membrane</location>
        <topology evidence="2">Single-pass type II membrane protein</topology>
    </subcellularLocation>
</comment>
<dbReference type="InterPro" id="IPR022751">
    <property type="entry name" value="Alpha_mannosyltransferase"/>
</dbReference>
<evidence type="ECO:0000256" key="4">
    <source>
        <dbReference type="ARBA" id="ARBA00022679"/>
    </source>
</evidence>
<evidence type="ECO:0000256" key="12">
    <source>
        <dbReference type="SAM" id="SignalP"/>
    </source>
</evidence>
<dbReference type="STRING" id="307507.A0A2V0P704"/>
<dbReference type="GO" id="GO:0046354">
    <property type="term" value="P:mannan biosynthetic process"/>
    <property type="evidence" value="ECO:0007669"/>
    <property type="project" value="TreeGrafter"/>
</dbReference>
<comment type="caution">
    <text evidence="13">The sequence shown here is derived from an EMBL/GenBank/DDBJ whole genome shotgun (WGS) entry which is preliminary data.</text>
</comment>
<protein>
    <submittedName>
        <fullName evidence="13">Alpha-glycosyltransferase</fullName>
    </submittedName>
</protein>
<gene>
    <name evidence="13" type="ORF">Rsub_06352</name>
</gene>
<organism evidence="13 14">
    <name type="scientific">Raphidocelis subcapitata</name>
    <dbReference type="NCBI Taxonomy" id="307507"/>
    <lineage>
        <taxon>Eukaryota</taxon>
        <taxon>Viridiplantae</taxon>
        <taxon>Chlorophyta</taxon>
        <taxon>core chlorophytes</taxon>
        <taxon>Chlorophyceae</taxon>
        <taxon>CS clade</taxon>
        <taxon>Sphaeropleales</taxon>
        <taxon>Selenastraceae</taxon>
        <taxon>Raphidocelis</taxon>
    </lineage>
</organism>
<evidence type="ECO:0000256" key="6">
    <source>
        <dbReference type="ARBA" id="ARBA00022968"/>
    </source>
</evidence>
<dbReference type="AlphaFoldDB" id="A0A2V0P704"/>
<dbReference type="Gene3D" id="3.90.550.10">
    <property type="entry name" value="Spore Coat Polysaccharide Biosynthesis Protein SpsA, Chain A"/>
    <property type="match status" value="1"/>
</dbReference>
<evidence type="ECO:0000256" key="10">
    <source>
        <dbReference type="ARBA" id="ARBA00037847"/>
    </source>
</evidence>
<dbReference type="Proteomes" id="UP000247498">
    <property type="component" value="Unassembled WGS sequence"/>
</dbReference>
<keyword evidence="5" id="KW-0812">Transmembrane</keyword>
<dbReference type="SUPFAM" id="SSF53448">
    <property type="entry name" value="Nucleotide-diphospho-sugar transferases"/>
    <property type="match status" value="1"/>
</dbReference>
<dbReference type="GO" id="GO:0000139">
    <property type="term" value="C:Golgi membrane"/>
    <property type="evidence" value="ECO:0007669"/>
    <property type="project" value="UniProtKB-SubCell"/>
</dbReference>
<evidence type="ECO:0000313" key="14">
    <source>
        <dbReference type="Proteomes" id="UP000247498"/>
    </source>
</evidence>
<sequence length="660" mass="67278">MLACFLVGACVFSGILGSQVQRVAGCSSSVGLALAAPFDAASSGGGGGDVAQHLLLGDAAVAGVVAGAAALGRRGGGGGGGGSEAPGAAAAAAPAAEPEPAAAAAAADADADAPPPAAAAAAAAADADGPEATLAALNVAARAMERAGVQLNASQLLDFNQARLALHMRSEGFLRRRGAFRESLLRAGPAARRGILIAAGGPNNLANAAVTVAVLRRHLNCSLPIEVVYFEPGPALDGLKQYITSHSSPGAPVDVIDGADPRYAAAAEEQEHVRRVELASFASKVFALTFVTRFQEVLLLDADNLPLVCPDSLFEGEDFKTAGNLFWPDLWRDAWVDPSIYSRFGLHAPPWEGRPEHRLAESGQLLLDRLRHFDAMQWLWLLNSHTEVVYKAVHGDKDTYKLAFLAAGKLPEFRQVPVFARDAMRRVEGHEFAFHHLGALQSFPDGAPAFLHRTSFNSKFFPDCARQPEGYCEVEWVTVPLTDQQAGRALKPNMFAFGEGDVDTRAWEAACGGGGGGSGGGGGGTAAGADAVDGGGGGGGSGGGGAADGGGEKAADADVGSGRRRRLAGGDANDGSTTSSSSSGSSSSGGGSGGVVPEAGCDAEALGLGTHRVPIPALPVSRLGAAANAALAASYKAYREVRAVAEAGARRRLLRRLFAR</sequence>
<feature type="signal peptide" evidence="12">
    <location>
        <begin position="1"/>
        <end position="17"/>
    </location>
</feature>
<dbReference type="InterPro" id="IPR029044">
    <property type="entry name" value="Nucleotide-diphossugar_trans"/>
</dbReference>
<keyword evidence="8" id="KW-0333">Golgi apparatus</keyword>
<feature type="chain" id="PRO_5015930051" evidence="12">
    <location>
        <begin position="18"/>
        <end position="660"/>
    </location>
</feature>